<sequence length="147" mass="15923">MERAAFLSVRLPPEIRNRIKAAAAARGLSVQDLVGSLVERFLAELDCRSPTLPEMLARLRAQELILRQRGIESLWIVGSAPRGEARPGSSIDLIVEFAPGAPNSLAGLTSLRAALSETVGGSVNLAEWGVLREPARDQVEREAVRVF</sequence>
<dbReference type="Proteomes" id="UP000460715">
    <property type="component" value="Unassembled WGS sequence"/>
</dbReference>
<dbReference type="Gene3D" id="3.30.460.10">
    <property type="entry name" value="Beta Polymerase, domain 2"/>
    <property type="match status" value="1"/>
</dbReference>
<name>A0A845BFT8_9PROT</name>
<proteinExistence type="predicted"/>
<dbReference type="InterPro" id="IPR002934">
    <property type="entry name" value="Polymerase_NTP_transf_dom"/>
</dbReference>
<reference evidence="2 3" key="1">
    <citation type="submission" date="2019-03" db="EMBL/GenBank/DDBJ databases">
        <title>Roseomonas sp. a novel Roseomonas species isolated from Sea whip Gorgonian.</title>
        <authorList>
            <person name="Li F."/>
            <person name="Pan X."/>
            <person name="Huang S."/>
            <person name="Li Z."/>
            <person name="Meng B."/>
        </authorList>
    </citation>
    <scope>NUCLEOTIDE SEQUENCE [LARGE SCALE GENOMIC DNA]</scope>
    <source>
        <strain evidence="2 3">M0104</strain>
    </source>
</reference>
<dbReference type="CDD" id="cd05403">
    <property type="entry name" value="NT_KNTase_like"/>
    <property type="match status" value="1"/>
</dbReference>
<protein>
    <recommendedName>
        <fullName evidence="1">Polymerase nucleotidyl transferase domain-containing protein</fullName>
    </recommendedName>
</protein>
<feature type="domain" description="Polymerase nucleotidyl transferase" evidence="1">
    <location>
        <begin position="64"/>
        <end position="119"/>
    </location>
</feature>
<evidence type="ECO:0000313" key="2">
    <source>
        <dbReference type="EMBL" id="MXP65951.1"/>
    </source>
</evidence>
<evidence type="ECO:0000313" key="3">
    <source>
        <dbReference type="Proteomes" id="UP000460715"/>
    </source>
</evidence>
<comment type="caution">
    <text evidence="2">The sequence shown here is derived from an EMBL/GenBank/DDBJ whole genome shotgun (WGS) entry which is preliminary data.</text>
</comment>
<dbReference type="InterPro" id="IPR043519">
    <property type="entry name" value="NT_sf"/>
</dbReference>
<dbReference type="OrthoDB" id="7272556at2"/>
<evidence type="ECO:0000259" key="1">
    <source>
        <dbReference type="Pfam" id="PF01909"/>
    </source>
</evidence>
<dbReference type="RefSeq" id="WP_160939358.1">
    <property type="nucleotide sequence ID" value="NZ_SNVJ01000032.1"/>
</dbReference>
<dbReference type="AlphaFoldDB" id="A0A845BFT8"/>
<dbReference type="SUPFAM" id="SSF81301">
    <property type="entry name" value="Nucleotidyltransferase"/>
    <property type="match status" value="1"/>
</dbReference>
<dbReference type="GO" id="GO:0016779">
    <property type="term" value="F:nucleotidyltransferase activity"/>
    <property type="evidence" value="ECO:0007669"/>
    <property type="project" value="InterPro"/>
</dbReference>
<dbReference type="Pfam" id="PF01909">
    <property type="entry name" value="NTP_transf_2"/>
    <property type="match status" value="1"/>
</dbReference>
<dbReference type="EMBL" id="SNVJ01000032">
    <property type="protein sequence ID" value="MXP65951.1"/>
    <property type="molecule type" value="Genomic_DNA"/>
</dbReference>
<gene>
    <name evidence="2" type="ORF">E0493_21625</name>
</gene>
<accession>A0A845BFT8</accession>
<dbReference type="GO" id="GO:0006355">
    <property type="term" value="P:regulation of DNA-templated transcription"/>
    <property type="evidence" value="ECO:0007669"/>
    <property type="project" value="InterPro"/>
</dbReference>
<keyword evidence="3" id="KW-1185">Reference proteome</keyword>
<dbReference type="InterPro" id="IPR010985">
    <property type="entry name" value="Ribbon_hlx_hlx"/>
</dbReference>
<dbReference type="SUPFAM" id="SSF47598">
    <property type="entry name" value="Ribbon-helix-helix"/>
    <property type="match status" value="1"/>
</dbReference>
<organism evidence="2 3">
    <name type="scientific">Teichococcus coralli</name>
    <dbReference type="NCBI Taxonomy" id="2545983"/>
    <lineage>
        <taxon>Bacteria</taxon>
        <taxon>Pseudomonadati</taxon>
        <taxon>Pseudomonadota</taxon>
        <taxon>Alphaproteobacteria</taxon>
        <taxon>Acetobacterales</taxon>
        <taxon>Roseomonadaceae</taxon>
        <taxon>Roseomonas</taxon>
    </lineage>
</organism>